<name>A0ABV9QU54_9GAMM</name>
<keyword evidence="3" id="KW-1185">Reference proteome</keyword>
<gene>
    <name evidence="2" type="ORF">ACFO6Q_08370</name>
</gene>
<dbReference type="EMBL" id="JBHSHD010000007">
    <property type="protein sequence ID" value="MFC4820336.1"/>
    <property type="molecule type" value="Genomic_DNA"/>
</dbReference>
<proteinExistence type="predicted"/>
<sequence>MKPRRLPILLLALLLVAAGFVGAVAPVLAATAHPCGHADAGAPSPSAPCCGDCASAPDCAQVCAPLFIVPSVSGHLVPVAQPAPANVSVASRSWIAPPQTRPPIA</sequence>
<dbReference type="Proteomes" id="UP001595886">
    <property type="component" value="Unassembled WGS sequence"/>
</dbReference>
<evidence type="ECO:0000313" key="2">
    <source>
        <dbReference type="EMBL" id="MFC4820336.1"/>
    </source>
</evidence>
<reference evidence="3" key="1">
    <citation type="journal article" date="2019" name="Int. J. Syst. Evol. Microbiol.">
        <title>The Global Catalogue of Microorganisms (GCM) 10K type strain sequencing project: providing services to taxonomists for standard genome sequencing and annotation.</title>
        <authorList>
            <consortium name="The Broad Institute Genomics Platform"/>
            <consortium name="The Broad Institute Genome Sequencing Center for Infectious Disease"/>
            <person name="Wu L."/>
            <person name="Ma J."/>
        </authorList>
    </citation>
    <scope>NUCLEOTIDE SEQUENCE [LARGE SCALE GENOMIC DNA]</scope>
    <source>
        <strain evidence="3">CCUG 30340</strain>
    </source>
</reference>
<keyword evidence="1" id="KW-0732">Signal</keyword>
<feature type="signal peptide" evidence="1">
    <location>
        <begin position="1"/>
        <end position="29"/>
    </location>
</feature>
<dbReference type="RefSeq" id="WP_380020179.1">
    <property type="nucleotide sequence ID" value="NZ_JBHSHD010000007.1"/>
</dbReference>
<evidence type="ECO:0000313" key="3">
    <source>
        <dbReference type="Proteomes" id="UP001595886"/>
    </source>
</evidence>
<accession>A0ABV9QU54</accession>
<comment type="caution">
    <text evidence="2">The sequence shown here is derived from an EMBL/GenBank/DDBJ whole genome shotgun (WGS) entry which is preliminary data.</text>
</comment>
<organism evidence="2 3">
    <name type="scientific">Dokdonella ginsengisoli</name>
    <dbReference type="NCBI Taxonomy" id="363846"/>
    <lineage>
        <taxon>Bacteria</taxon>
        <taxon>Pseudomonadati</taxon>
        <taxon>Pseudomonadota</taxon>
        <taxon>Gammaproteobacteria</taxon>
        <taxon>Lysobacterales</taxon>
        <taxon>Rhodanobacteraceae</taxon>
        <taxon>Dokdonella</taxon>
    </lineage>
</organism>
<protein>
    <recommendedName>
        <fullName evidence="4">DUF2946 domain-containing protein</fullName>
    </recommendedName>
</protein>
<evidence type="ECO:0000256" key="1">
    <source>
        <dbReference type="SAM" id="SignalP"/>
    </source>
</evidence>
<evidence type="ECO:0008006" key="4">
    <source>
        <dbReference type="Google" id="ProtNLM"/>
    </source>
</evidence>
<feature type="chain" id="PRO_5045731474" description="DUF2946 domain-containing protein" evidence="1">
    <location>
        <begin position="30"/>
        <end position="105"/>
    </location>
</feature>